<protein>
    <submittedName>
        <fullName evidence="1">Uncharacterized protein</fullName>
    </submittedName>
</protein>
<dbReference type="Proteomes" id="UP000276133">
    <property type="component" value="Unassembled WGS sequence"/>
</dbReference>
<accession>A0A3M7REP9</accession>
<reference evidence="1 2" key="1">
    <citation type="journal article" date="2018" name="Sci. Rep.">
        <title>Genomic signatures of local adaptation to the degree of environmental predictability in rotifers.</title>
        <authorList>
            <person name="Franch-Gras L."/>
            <person name="Hahn C."/>
            <person name="Garcia-Roger E.M."/>
            <person name="Carmona M.J."/>
            <person name="Serra M."/>
            <person name="Gomez A."/>
        </authorList>
    </citation>
    <scope>NUCLEOTIDE SEQUENCE [LARGE SCALE GENOMIC DNA]</scope>
    <source>
        <strain evidence="1">HYR1</strain>
    </source>
</reference>
<dbReference type="EMBL" id="REGN01003608">
    <property type="protein sequence ID" value="RNA21745.1"/>
    <property type="molecule type" value="Genomic_DNA"/>
</dbReference>
<evidence type="ECO:0000313" key="1">
    <source>
        <dbReference type="EMBL" id="RNA21745.1"/>
    </source>
</evidence>
<comment type="caution">
    <text evidence="1">The sequence shown here is derived from an EMBL/GenBank/DDBJ whole genome shotgun (WGS) entry which is preliminary data.</text>
</comment>
<evidence type="ECO:0000313" key="2">
    <source>
        <dbReference type="Proteomes" id="UP000276133"/>
    </source>
</evidence>
<keyword evidence="2" id="KW-1185">Reference proteome</keyword>
<dbReference type="AlphaFoldDB" id="A0A3M7REP9"/>
<name>A0A3M7REP9_BRAPC</name>
<organism evidence="1 2">
    <name type="scientific">Brachionus plicatilis</name>
    <name type="common">Marine rotifer</name>
    <name type="synonym">Brachionus muelleri</name>
    <dbReference type="NCBI Taxonomy" id="10195"/>
    <lineage>
        <taxon>Eukaryota</taxon>
        <taxon>Metazoa</taxon>
        <taxon>Spiralia</taxon>
        <taxon>Gnathifera</taxon>
        <taxon>Rotifera</taxon>
        <taxon>Eurotatoria</taxon>
        <taxon>Monogononta</taxon>
        <taxon>Pseudotrocha</taxon>
        <taxon>Ploima</taxon>
        <taxon>Brachionidae</taxon>
        <taxon>Brachionus</taxon>
    </lineage>
</organism>
<sequence length="98" mass="11447">MNGDCRDIELKFTTARISLIVTGLQSVNRFLQTKIKNITVNLRISNYLDLPMMPNSVSLTILLKGLRNDQELDFGFLCKCLMIHNDKNYYEVKFRIQF</sequence>
<proteinExistence type="predicted"/>
<gene>
    <name evidence="1" type="ORF">BpHYR1_054349</name>
</gene>